<dbReference type="InterPro" id="IPR012910">
    <property type="entry name" value="Plug_dom"/>
</dbReference>
<evidence type="ECO:0000256" key="1">
    <source>
        <dbReference type="ARBA" id="ARBA00004571"/>
    </source>
</evidence>
<gene>
    <name evidence="10" type="ORF">O6P32_06715</name>
</gene>
<dbReference type="PROSITE" id="PS52016">
    <property type="entry name" value="TONB_DEPENDENT_REC_3"/>
    <property type="match status" value="1"/>
</dbReference>
<keyword evidence="4 7" id="KW-0812">Transmembrane</keyword>
<dbReference type="Gene3D" id="3.55.50.30">
    <property type="match status" value="1"/>
</dbReference>
<keyword evidence="3 7" id="KW-1134">Transmembrane beta strand</keyword>
<proteinExistence type="inferred from homology"/>
<evidence type="ECO:0000256" key="2">
    <source>
        <dbReference type="ARBA" id="ARBA00022448"/>
    </source>
</evidence>
<dbReference type="EMBL" id="JAPZVM010000004">
    <property type="protein sequence ID" value="MCZ8372401.1"/>
    <property type="molecule type" value="Genomic_DNA"/>
</dbReference>
<evidence type="ECO:0000256" key="4">
    <source>
        <dbReference type="ARBA" id="ARBA00022692"/>
    </source>
</evidence>
<keyword evidence="11" id="KW-1185">Reference proteome</keyword>
<comment type="similarity">
    <text evidence="7">Belongs to the TonB-dependent receptor family.</text>
</comment>
<keyword evidence="6 7" id="KW-0998">Cell outer membrane</keyword>
<feature type="signal peptide" evidence="8">
    <location>
        <begin position="1"/>
        <end position="25"/>
    </location>
</feature>
<evidence type="ECO:0000256" key="7">
    <source>
        <dbReference type="PROSITE-ProRule" id="PRU01360"/>
    </source>
</evidence>
<keyword evidence="2 7" id="KW-0813">Transport</keyword>
<dbReference type="Pfam" id="PF13715">
    <property type="entry name" value="CarbopepD_reg_2"/>
    <property type="match status" value="1"/>
</dbReference>
<dbReference type="SUPFAM" id="SSF49464">
    <property type="entry name" value="Carboxypeptidase regulatory domain-like"/>
    <property type="match status" value="1"/>
</dbReference>
<dbReference type="NCBIfam" id="TIGR04056">
    <property type="entry name" value="OMP_RagA_SusC"/>
    <property type="match status" value="1"/>
</dbReference>
<accession>A0ABT4PHA3</accession>
<dbReference type="InterPro" id="IPR023997">
    <property type="entry name" value="TonB-dep_OMP_SusC/RagA_CS"/>
</dbReference>
<dbReference type="Gene3D" id="2.170.130.10">
    <property type="entry name" value="TonB-dependent receptor, plug domain"/>
    <property type="match status" value="1"/>
</dbReference>
<keyword evidence="5 7" id="KW-0472">Membrane</keyword>
<evidence type="ECO:0000256" key="3">
    <source>
        <dbReference type="ARBA" id="ARBA00022452"/>
    </source>
</evidence>
<protein>
    <submittedName>
        <fullName evidence="10">SusC/RagA family TonB-linked outer membrane protein</fullName>
    </submittedName>
</protein>
<dbReference type="RefSeq" id="WP_269877601.1">
    <property type="nucleotide sequence ID" value="NZ_JAPZVM010000004.1"/>
</dbReference>
<dbReference type="Proteomes" id="UP001141933">
    <property type="component" value="Unassembled WGS sequence"/>
</dbReference>
<evidence type="ECO:0000313" key="10">
    <source>
        <dbReference type="EMBL" id="MCZ8372401.1"/>
    </source>
</evidence>
<dbReference type="Gene3D" id="2.60.40.1120">
    <property type="entry name" value="Carboxypeptidase-like, regulatory domain"/>
    <property type="match status" value="1"/>
</dbReference>
<dbReference type="InterPro" id="IPR023996">
    <property type="entry name" value="TonB-dep_OMP_SusC/RagA"/>
</dbReference>
<dbReference type="Gene3D" id="2.40.170.20">
    <property type="entry name" value="TonB-dependent receptor, beta-barrel domain"/>
    <property type="match status" value="1"/>
</dbReference>
<sequence length="1100" mass="120922">MNKQTRNKVLSLFLCLLLAPGATFAQQDKKITIQKQNISVIEALKQVGKQTGMSVGYNNSQLKGKEKTNLSLQNVALEQALETILKGTNYTYQINGQYILIVEKAQNSNAKLQKVSGTVVDANGDPLIGVAIQIKGTTTGTITGIDGDFALDARKGDVLVVSYIGYATQNITVDKPSLAIRMKEDTEVLDEVVVTALGIKKEAKSLSYNVQQVDNSEITRIADANFVNNLNGKIAGVTINSSSSGVGGSSRVVMRGAKSLNGNNNALYVVDGIPMLDMSAANGQPSDAYEGAGLSGDPISGINPEDIESISVLSGPSAAALYGSAAANGVVMVTTKKGKEGRTSVTISNNTTFSSPLVLPEFQNTYGQSETGSFYSWGTKLKTPSSYDPSDFFQTGVNVTNSASLSTGTAKNQTYVSLGTTNANGIIHNNDYERYNATVRNVSKMLKDKLTLDLSFMMSEIKEQNMTAQGLYFNPLVPLYLFPAGDDFSKIQAYQRYDVERNLLTQYWPYSDGLSLQNPYWITEHITMPNNKHRYMATASLKYDFAKWINVSARVKMDRNNETHERMYDAGTNTLFASKYGFYSKSNIEGKQVYGELLVNINKYFADNTLNLTANIGANFEDNKYQSDYFGGKLKSVANLFTFGNVDTTEKNLANQYGYNIKKRAVFGSAQLGYKSMAYLDVTARNDWSSTFKGTATNSFFYPSVGLSGIFTDIFKCSTDIMPYMKARISYSEVGNSPDVFLAIPTYALVDGTPVTQSRRPNANLKPERTKSWELGFNFVFFKNKLKLDATLYQSRTYNQFFERTLSSTTGYKSEVVNGGRVDNKGIEVSLRYDDQWGDFGWSSYLNYSLNKNKVVELLRDYEDPFTHEKTSLNWIDMGGTSMYKMILTEGGSIGDIYVNTLRTDEHGAIYVHPVDQVVVPEYDNFVKAGNSAPKYNLSWGNTFSYKGLSLGFLLTARVGGIVVSQTQAVMDSYGVSQASADARDMGGAIVNGRPIDAQKYYTTVGGAGNTGGIGSMYVYSATNVRLGELSLGYDVPINKYVSWIQGLNVSFIGKNLFFLYRKAPFDPELTASTGTYFQGIDMFMSPSLRNLGFSVKVQF</sequence>
<dbReference type="Pfam" id="PF07660">
    <property type="entry name" value="STN"/>
    <property type="match status" value="1"/>
</dbReference>
<dbReference type="InterPro" id="IPR036942">
    <property type="entry name" value="Beta-barrel_TonB_sf"/>
</dbReference>
<dbReference type="SUPFAM" id="SSF56935">
    <property type="entry name" value="Porins"/>
    <property type="match status" value="1"/>
</dbReference>
<evidence type="ECO:0000256" key="6">
    <source>
        <dbReference type="ARBA" id="ARBA00023237"/>
    </source>
</evidence>
<feature type="domain" description="Secretin/TonB short N-terminal" evidence="9">
    <location>
        <begin position="53"/>
        <end position="105"/>
    </location>
</feature>
<comment type="subcellular location">
    <subcellularLocation>
        <location evidence="1 7">Cell outer membrane</location>
        <topology evidence="1 7">Multi-pass membrane protein</topology>
    </subcellularLocation>
</comment>
<dbReference type="InterPro" id="IPR037066">
    <property type="entry name" value="Plug_dom_sf"/>
</dbReference>
<dbReference type="InterPro" id="IPR008969">
    <property type="entry name" value="CarboxyPept-like_regulatory"/>
</dbReference>
<dbReference type="SMART" id="SM00965">
    <property type="entry name" value="STN"/>
    <property type="match status" value="1"/>
</dbReference>
<evidence type="ECO:0000256" key="8">
    <source>
        <dbReference type="SAM" id="SignalP"/>
    </source>
</evidence>
<feature type="chain" id="PRO_5046429825" evidence="8">
    <location>
        <begin position="26"/>
        <end position="1100"/>
    </location>
</feature>
<evidence type="ECO:0000256" key="5">
    <source>
        <dbReference type="ARBA" id="ARBA00023136"/>
    </source>
</evidence>
<organism evidence="10 11">
    <name type="scientific">Phocaeicola acetigenes</name>
    <dbReference type="NCBI Taxonomy" id="3016083"/>
    <lineage>
        <taxon>Bacteria</taxon>
        <taxon>Pseudomonadati</taxon>
        <taxon>Bacteroidota</taxon>
        <taxon>Bacteroidia</taxon>
        <taxon>Bacteroidales</taxon>
        <taxon>Bacteroidaceae</taxon>
        <taxon>Phocaeicola</taxon>
    </lineage>
</organism>
<dbReference type="InterPro" id="IPR011662">
    <property type="entry name" value="Secretin/TonB_short_N"/>
</dbReference>
<dbReference type="NCBIfam" id="TIGR04057">
    <property type="entry name" value="SusC_RagA_signa"/>
    <property type="match status" value="1"/>
</dbReference>
<dbReference type="InterPro" id="IPR039426">
    <property type="entry name" value="TonB-dep_rcpt-like"/>
</dbReference>
<name>A0ABT4PHA3_9BACT</name>
<dbReference type="Pfam" id="PF07715">
    <property type="entry name" value="Plug"/>
    <property type="match status" value="1"/>
</dbReference>
<evidence type="ECO:0000259" key="9">
    <source>
        <dbReference type="SMART" id="SM00965"/>
    </source>
</evidence>
<comment type="caution">
    <text evidence="10">The sequence shown here is derived from an EMBL/GenBank/DDBJ whole genome shotgun (WGS) entry which is preliminary data.</text>
</comment>
<keyword evidence="8" id="KW-0732">Signal</keyword>
<evidence type="ECO:0000313" key="11">
    <source>
        <dbReference type="Proteomes" id="UP001141933"/>
    </source>
</evidence>
<reference evidence="10" key="1">
    <citation type="submission" date="2022-12" db="EMBL/GenBank/DDBJ databases">
        <title>Phocaeicola acetigenes sp. nov., isolated feces from a healthy human.</title>
        <authorList>
            <person name="Do H."/>
            <person name="Ha Y.B."/>
            <person name="Kim J.-S."/>
            <person name="Suh M.K."/>
            <person name="Kim H.S."/>
            <person name="Lee J.-S."/>
        </authorList>
    </citation>
    <scope>NUCLEOTIDE SEQUENCE</scope>
    <source>
        <strain evidence="10">KGMB11183</strain>
    </source>
</reference>